<dbReference type="RefSeq" id="WP_041099257.1">
    <property type="nucleotide sequence ID" value="NZ_AP012547.1"/>
</dbReference>
<dbReference type="KEGG" id="shd:SUTH_02218"/>
<evidence type="ECO:0000313" key="1">
    <source>
        <dbReference type="EMBL" id="BAO30008.1"/>
    </source>
</evidence>
<name>W0SJ40_9PROT</name>
<dbReference type="Pfam" id="PF11062">
    <property type="entry name" value="DUF2863"/>
    <property type="match status" value="1"/>
</dbReference>
<organism evidence="1 2">
    <name type="scientific">Sulfuritalea hydrogenivorans sk43H</name>
    <dbReference type="NCBI Taxonomy" id="1223802"/>
    <lineage>
        <taxon>Bacteria</taxon>
        <taxon>Pseudomonadati</taxon>
        <taxon>Pseudomonadota</taxon>
        <taxon>Betaproteobacteria</taxon>
        <taxon>Nitrosomonadales</taxon>
        <taxon>Sterolibacteriaceae</taxon>
        <taxon>Sulfuritalea</taxon>
    </lineage>
</organism>
<dbReference type="AlphaFoldDB" id="W0SJ40"/>
<dbReference type="STRING" id="1223802.SUTH_02218"/>
<dbReference type="EMBL" id="AP012547">
    <property type="protein sequence ID" value="BAO30008.1"/>
    <property type="molecule type" value="Genomic_DNA"/>
</dbReference>
<keyword evidence="2" id="KW-1185">Reference proteome</keyword>
<protein>
    <recommendedName>
        <fullName evidence="3">DUF2863 domain-containing protein</fullName>
    </recommendedName>
</protein>
<dbReference type="Proteomes" id="UP000031637">
    <property type="component" value="Chromosome"/>
</dbReference>
<proteinExistence type="predicted"/>
<dbReference type="InterPro" id="IPR021292">
    <property type="entry name" value="DUF2863"/>
</dbReference>
<gene>
    <name evidence="1" type="ORF">SUTH_02218</name>
</gene>
<sequence>MKRNRLPRRARQTPDSELLTRLATRLSQSSNRVEDAWWEARLAAHIDHLLANDGEETLVAVLDQLYNGGSRAYDELADMVESCAETRRAEGNSGLDAVMIAVPLLAWSRFQIPSGGIPAAQLEAVRVHLQAHVLAADAKLGLSDILYSPDQLPQSYVATAQLAEKLAKAAIHGRNLKIDPAQLSETMNFLSDTRYLLGAVAAPRGTALFRWQEDDGDPAESFRQWAQQGGDALRPLLPACAIEFLPVLAYHAAVRDADRASRPWSLRSAVAFLQTVLNQPAAELRAVVAPFHDRQLEEYRIGFTQRGSSDVVHGVVWPLLENEDENNDAPTQIEAALREAGVSSVLMLDQRFPLEFCDDCGAPLYPNPEGEPVHAELPEDQAEAAPRHLH</sequence>
<accession>W0SJ40</accession>
<reference evidence="1 2" key="1">
    <citation type="journal article" date="2014" name="Syst. Appl. Microbiol.">
        <title>Complete genomes of freshwater sulfur oxidizers Sulfuricella denitrificans skB26 and Sulfuritalea hydrogenivorans sk43H: genetic insights into the sulfur oxidation pathway of betaproteobacteria.</title>
        <authorList>
            <person name="Watanabe T."/>
            <person name="Kojima H."/>
            <person name="Fukui M."/>
        </authorList>
    </citation>
    <scope>NUCLEOTIDE SEQUENCE [LARGE SCALE GENOMIC DNA]</scope>
    <source>
        <strain evidence="1">DSM22779</strain>
    </source>
</reference>
<evidence type="ECO:0008006" key="3">
    <source>
        <dbReference type="Google" id="ProtNLM"/>
    </source>
</evidence>
<evidence type="ECO:0000313" key="2">
    <source>
        <dbReference type="Proteomes" id="UP000031637"/>
    </source>
</evidence>
<dbReference type="HOGENOM" id="CLU_038130_0_0_4"/>
<dbReference type="OrthoDB" id="5291868at2"/>